<keyword evidence="5" id="KW-1185">Reference proteome</keyword>
<evidence type="ECO:0000256" key="2">
    <source>
        <dbReference type="ARBA" id="ARBA00023157"/>
    </source>
</evidence>
<feature type="domain" description="Ig-like" evidence="3">
    <location>
        <begin position="797"/>
        <end position="880"/>
    </location>
</feature>
<accession>A0A7J5U0B6</accession>
<dbReference type="Proteomes" id="UP000488299">
    <property type="component" value="Unassembled WGS sequence"/>
</dbReference>
<dbReference type="Gene3D" id="3.80.10.10">
    <property type="entry name" value="Ribonuclease Inhibitor"/>
    <property type="match status" value="1"/>
</dbReference>
<dbReference type="PANTHER" id="PTHR46013">
    <property type="entry name" value="VASCULAR CELL ADHESION MOLECULE 1"/>
    <property type="match status" value="1"/>
</dbReference>
<dbReference type="RefSeq" id="WP_152124103.1">
    <property type="nucleotide sequence ID" value="NZ_WELI01000003.1"/>
</dbReference>
<dbReference type="InterPro" id="IPR012334">
    <property type="entry name" value="Pectin_lyas_fold"/>
</dbReference>
<dbReference type="CDD" id="cd00096">
    <property type="entry name" value="Ig"/>
    <property type="match status" value="2"/>
</dbReference>
<dbReference type="PROSITE" id="PS50835">
    <property type="entry name" value="IG_LIKE"/>
    <property type="match status" value="5"/>
</dbReference>
<protein>
    <recommendedName>
        <fullName evidence="3">Ig-like domain-containing protein</fullName>
    </recommendedName>
</protein>
<name>A0A7J5U0B6_9BACT</name>
<gene>
    <name evidence="4" type="ORF">F5984_09920</name>
</gene>
<evidence type="ECO:0000313" key="4">
    <source>
        <dbReference type="EMBL" id="KAB7731119.1"/>
    </source>
</evidence>
<evidence type="ECO:0000259" key="3">
    <source>
        <dbReference type="PROSITE" id="PS50835"/>
    </source>
</evidence>
<keyword evidence="1" id="KW-0732">Signal</keyword>
<dbReference type="EMBL" id="WELI01000003">
    <property type="protein sequence ID" value="KAB7731119.1"/>
    <property type="molecule type" value="Genomic_DNA"/>
</dbReference>
<dbReference type="Gene3D" id="2.60.40.10">
    <property type="entry name" value="Immunoglobulins"/>
    <property type="match status" value="6"/>
</dbReference>
<dbReference type="SUPFAM" id="SSF52058">
    <property type="entry name" value="L domain-like"/>
    <property type="match status" value="1"/>
</dbReference>
<keyword evidence="2" id="KW-1015">Disulfide bond</keyword>
<dbReference type="PANTHER" id="PTHR46013:SF4">
    <property type="entry name" value="B-CELL RECEPTOR CD22-RELATED"/>
    <property type="match status" value="1"/>
</dbReference>
<dbReference type="SMART" id="SM00710">
    <property type="entry name" value="PbH1"/>
    <property type="match status" value="13"/>
</dbReference>
<reference evidence="4 5" key="1">
    <citation type="submission" date="2019-10" db="EMBL/GenBank/DDBJ databases">
        <title>Rudanella paleaurantiibacter sp. nov., isolated from sludge.</title>
        <authorList>
            <person name="Xu S.Q."/>
        </authorList>
    </citation>
    <scope>NUCLEOTIDE SEQUENCE [LARGE SCALE GENOMIC DNA]</scope>
    <source>
        <strain evidence="4 5">HX-22-17</strain>
    </source>
</reference>
<comment type="caution">
    <text evidence="4">The sequence shown here is derived from an EMBL/GenBank/DDBJ whole genome shotgun (WGS) entry which is preliminary data.</text>
</comment>
<dbReference type="InterPro" id="IPR013783">
    <property type="entry name" value="Ig-like_fold"/>
</dbReference>
<dbReference type="SMART" id="SM00408">
    <property type="entry name" value="IGc2"/>
    <property type="match status" value="4"/>
</dbReference>
<dbReference type="InterPro" id="IPR001611">
    <property type="entry name" value="Leu-rich_rpt"/>
</dbReference>
<dbReference type="InterPro" id="IPR032675">
    <property type="entry name" value="LRR_dom_sf"/>
</dbReference>
<feature type="domain" description="Ig-like" evidence="3">
    <location>
        <begin position="2258"/>
        <end position="2342"/>
    </location>
</feature>
<dbReference type="InterPro" id="IPR007110">
    <property type="entry name" value="Ig-like_dom"/>
</dbReference>
<dbReference type="InterPro" id="IPR003599">
    <property type="entry name" value="Ig_sub"/>
</dbReference>
<feature type="domain" description="Ig-like" evidence="3">
    <location>
        <begin position="1248"/>
        <end position="1333"/>
    </location>
</feature>
<dbReference type="InterPro" id="IPR006626">
    <property type="entry name" value="PbH1"/>
</dbReference>
<dbReference type="Gene3D" id="2.160.20.10">
    <property type="entry name" value="Single-stranded right-handed beta-helix, Pectin lyase-like"/>
    <property type="match status" value="4"/>
</dbReference>
<feature type="domain" description="Ig-like" evidence="3">
    <location>
        <begin position="602"/>
        <end position="687"/>
    </location>
</feature>
<organism evidence="4 5">
    <name type="scientific">Rudanella paleaurantiibacter</name>
    <dbReference type="NCBI Taxonomy" id="2614655"/>
    <lineage>
        <taxon>Bacteria</taxon>
        <taxon>Pseudomonadati</taxon>
        <taxon>Bacteroidota</taxon>
        <taxon>Cytophagia</taxon>
        <taxon>Cytophagales</taxon>
        <taxon>Cytophagaceae</taxon>
        <taxon>Rudanella</taxon>
    </lineage>
</organism>
<dbReference type="Pfam" id="PF00560">
    <property type="entry name" value="LRR_1"/>
    <property type="match status" value="1"/>
</dbReference>
<evidence type="ECO:0000256" key="1">
    <source>
        <dbReference type="ARBA" id="ARBA00022729"/>
    </source>
</evidence>
<evidence type="ECO:0000313" key="5">
    <source>
        <dbReference type="Proteomes" id="UP000488299"/>
    </source>
</evidence>
<dbReference type="SUPFAM" id="SSF48726">
    <property type="entry name" value="Immunoglobulin"/>
    <property type="match status" value="5"/>
</dbReference>
<dbReference type="NCBIfam" id="NF041518">
    <property type="entry name" value="choice_anch_Q"/>
    <property type="match status" value="4"/>
</dbReference>
<dbReference type="SMART" id="SM00409">
    <property type="entry name" value="IG"/>
    <property type="match status" value="5"/>
</dbReference>
<dbReference type="SUPFAM" id="SSF51126">
    <property type="entry name" value="Pectin lyase-like"/>
    <property type="match status" value="5"/>
</dbReference>
<dbReference type="InterPro" id="IPR059226">
    <property type="entry name" value="Choice_anch_Q_dom"/>
</dbReference>
<dbReference type="InterPro" id="IPR036179">
    <property type="entry name" value="Ig-like_dom_sf"/>
</dbReference>
<feature type="domain" description="Ig-like" evidence="3">
    <location>
        <begin position="419"/>
        <end position="501"/>
    </location>
</feature>
<dbReference type="InterPro" id="IPR011050">
    <property type="entry name" value="Pectin_lyase_fold/virulence"/>
</dbReference>
<sequence>MKHIFLFCFRLLIILLFGIPLTGQAQTIRYVKATASGNGSGSSWANASGDLQAMINASSANDQVWVAAGVYKPTSSTNPGVSFSMKDGVKIYGGFVGNEQTFAARPQINPVLGQPSSTTLSGDIDGDGTLANNSYHVIKNSRISRTAILDGFVITGGNAVFAESLGADAGGAIYNDQGSPSLTNCSIQNNQAYYAGGGIYNGNNSSPGLLNCMLQANNAFFGGAICNEISSAPILTNCILQNNLAGSYGGAMFNRNNSSPILTNCSLEGNRSENEGGAIFSTDDCSPALMNCTLRSNQGGAGQGVIFNDRSTTYLSNCVVFGNGGPNTIINSNGSAEAVYCLFDDTVTGYTSDPTNLTTTVSPFVSATGIALNACSPAINAGSPVPSNVGNIDLVGNPRIAGTRIDMGAVEFQGTARQPVTIITQPLPGTSVLAGSVVTAGLSASGTTPISYQWYKNTELVSGQNSATLSLTNVQPTDAGKYVVVGTNACNSLTSTAFSLSVTEPFSIIPASVFARRGIAAQTTTLATLTRISSDPASLTATLNGGSSVTNNGVTISGVINNSGTITADITATCGAIPAMFILHVTDGIYSRSETIQVGLIPSVVPLILEEPASYSLVQPGATVTTSFEIRAGDPPTYQWYRGSTALRGQGSSTLTLTNVQASATGTYYAVATAGCVSLTSNTFSLSVNAVDMPVAITITPVEPLLLSVPEGGSVVNRTLAAVTTTSPANLTVTINGSTSATLNGVSVTDLVNTNGTIQANLAAACGASSALFTLMATNGTVSSSALVRIGVVRTLPVLSITSQPVATSSVQAGASVMASVSAVSGNPISYQWYKDGQPVTGQTSAMLSLTNVRSGSSGTYVAVLTSGCQSVTSTAFTLQVEGPPTRLYVRANASGANTGLSWQDAFTDLQSALNYSDDTDLVEIWVAAGLYKPTNGSDRSRGFVMKPNVAVYGGFTGTETRLSERPAIHISAPSATTLSGDIGQSGNTADNSYHVVTTPTGSVAMAVLDGFVLTGGNANGNETNQFDRGGGVYSAGMSLTVRNCAFVGLSAREQGGGICVEGGSLVVQNSWFNSNNGGLNGGAVFNGGNAQFVNCSFFDNRAVENGGAFFNTVASSVAFLNCSFHRNQAADGGAVTNAGTALLTNCVLWSNGLVGNGRAFTFNGNVTVNYSLLEVPIFPYEGSNNIIATVSPFVSPTSTQITGCSPAVNAGDPATPLATVGSLDLAGNARLFGTQLDMGAFEFQSAPQQVVGITSQPMAGTLVSLGAVVTASVSVSGTGPYTYQWFRNGQIVGDQTSATLSLTNVQPTDGGIYRVVVSSACNSVTSTAFSLSVVVSRLYVRANASGANTGLSWQDAYTDLQTALTNAQISAAEIWVAGGVYKPTTSTNRNVSFVFRPGMRLYGGFNGTETDLSQRPVANLSSPSSTTLSGDIGLTGNTTANAFNDNSYHVVVGQTGLSQSDVLDGFVITRGTSNILGIGLAGGFGGGLYIQGAGSGQVCSPTVRNCWFVDNRAVNGGAVCNDASNGGTSSPIFVNCLFEGNGASSVGGALSNYAPQNGFSNTQLVNCSFVNNGAVEKGGAVYNALYTAGSQLTLLNCSMQNGGTVYNEEVKTRLQLTNCLLWDTFERPILQSAITANYCLFRKNETNYSGVGNVVSSYSPFESATSTKLVNVCSQALNAGDPATTVEAVGTTDGFGNPRIVDGRIDIGAYEVQLSPPSATRLYVNASATGASTGLSWADAFTNLQAALAYPCEALREIWVAGGSYRPAAGTSFAMRPNVVVYGGFIGTETEPNQRPAINLTTPSSTTLLGNGQSIISNGPGLTETAILDGFVLADNTTISNGADIGNGAGITNDGSGTGNVCLPQIRKCWFVNNTVFNGKGGAIYNKAGNGGRSGALIRECVFVNNRAKYGGAIHTDSDQLVVENSVFRANNATSQGAAIFFGDGTVLISKSLFEEHANVFTSEGTVFSNGTATIDSCVFRKNTGNYAGLLFQGAYIQISNSQFIDLGSTPSDLESVAISRGRVTNSLFLRIKSQGTLFHSGEVTVDKCRFEKNEGSVAGAIWSLGDLKVSNSLFTENSSDQFAGVFDGGSFRGGSGDKNASFTNCVFTNNRGGIYGKIFTAGNSTSGKFINCSFQGNYTENYIGVGRFPVALENCVFGGNKGQSPFVSDILTASYCVLENGEMAGISGANNIVSSTSPFASTSSAELSACSPAINAGDPATTTATVGTTDFAGNPRFVGGRIDAGAFEFQGGVQQPLAIVSQPAAGTVVPPGGVATTSISVTGGGPISVQWYKGGTLLIEQTSTTLSLSNVQPTDAGNYSAVVTDGCSSLTSNGFNLEVTGLNDVSVCAGQSVSLTATGGVSYTLLNTGLSNATGIFTVSPSSTTTFTIIVGTSTGTQLTQISRVTVLEQHPDYAPLADLYRATNGMAWLNRTGWLASCDPCSGWYGVSCQNGRVVSLSLSANGLVGLLPASLPGLTQLQHLNLSNNQLQGCFPASLTALCSLSTKSFAGNAGLPNGGDFDAFCERGAGSDALLVSLAASRDRVCVGDGVVLEARVQGTGPFSYQWYSGALLLSGETGPRLELGNLRRSTSYRVVVLGSCPAGGN</sequence>
<proteinExistence type="predicted"/>
<dbReference type="InterPro" id="IPR003598">
    <property type="entry name" value="Ig_sub2"/>
</dbReference>